<feature type="domain" description="Flagellar basal-body/hook protein C-terminal" evidence="6">
    <location>
        <begin position="253"/>
        <end position="298"/>
    </location>
</feature>
<evidence type="ECO:0000256" key="3">
    <source>
        <dbReference type="ARBA" id="ARBA00023143"/>
    </source>
</evidence>
<dbReference type="PROSITE" id="PS00588">
    <property type="entry name" value="FLAGELLA_BB_ROD"/>
    <property type="match status" value="1"/>
</dbReference>
<dbReference type="SUPFAM" id="SSF117143">
    <property type="entry name" value="Flagellar hook protein flgE"/>
    <property type="match status" value="1"/>
</dbReference>
<dbReference type="NCBIfam" id="TIGR03506">
    <property type="entry name" value="FlgEFG_subfam"/>
    <property type="match status" value="2"/>
</dbReference>
<accession>A0ABS4ECI4</accession>
<evidence type="ECO:0000256" key="2">
    <source>
        <dbReference type="ARBA" id="ARBA00009677"/>
    </source>
</evidence>
<dbReference type="InterPro" id="IPR053967">
    <property type="entry name" value="LlgE_F_G-like_D1"/>
</dbReference>
<gene>
    <name evidence="8" type="ORF">J2Z43_002044</name>
</gene>
<comment type="function">
    <text evidence="4">A flexible structure which links the flagellar filament to the drive apparatus in the basal body.</text>
</comment>
<evidence type="ECO:0000313" key="8">
    <source>
        <dbReference type="EMBL" id="MBP1855646.1"/>
    </source>
</evidence>
<dbReference type="Pfam" id="PF00460">
    <property type="entry name" value="Flg_bb_rod"/>
    <property type="match status" value="1"/>
</dbReference>
<keyword evidence="3 4" id="KW-0975">Bacterial flagellum</keyword>
<evidence type="ECO:0000259" key="7">
    <source>
        <dbReference type="Pfam" id="PF22692"/>
    </source>
</evidence>
<comment type="caution">
    <text evidence="8">The sequence shown here is derived from an EMBL/GenBank/DDBJ whole genome shotgun (WGS) entry which is preliminary data.</text>
</comment>
<feature type="domain" description="Flagellar hook protein FlgE/F/G-like D1" evidence="7">
    <location>
        <begin position="95"/>
        <end position="180"/>
    </location>
</feature>
<dbReference type="InterPro" id="IPR001444">
    <property type="entry name" value="Flag_bb_rod_N"/>
</dbReference>
<dbReference type="InterPro" id="IPR010930">
    <property type="entry name" value="Flg_bb/hook_C_dom"/>
</dbReference>
<dbReference type="RefSeq" id="WP_209457063.1">
    <property type="nucleotide sequence ID" value="NZ_BAAACS010000004.1"/>
</dbReference>
<evidence type="ECO:0000256" key="1">
    <source>
        <dbReference type="ARBA" id="ARBA00004117"/>
    </source>
</evidence>
<keyword evidence="8" id="KW-0966">Cell projection</keyword>
<feature type="domain" description="Flagellar basal body rod protein N-terminal" evidence="5">
    <location>
        <begin position="5"/>
        <end position="35"/>
    </location>
</feature>
<keyword evidence="8" id="KW-0969">Cilium</keyword>
<evidence type="ECO:0000313" key="9">
    <source>
        <dbReference type="Proteomes" id="UP000767291"/>
    </source>
</evidence>
<dbReference type="InterPro" id="IPR019776">
    <property type="entry name" value="Flagellar_basal_body_rod_CS"/>
</dbReference>
<keyword evidence="8" id="KW-0282">Flagellum</keyword>
<proteinExistence type="inferred from homology"/>
<protein>
    <recommendedName>
        <fullName evidence="4">Flagellar hook protein FlgE</fullName>
    </recommendedName>
</protein>
<dbReference type="EMBL" id="JAGGJX010000004">
    <property type="protein sequence ID" value="MBP1855646.1"/>
    <property type="molecule type" value="Genomic_DNA"/>
</dbReference>
<evidence type="ECO:0000256" key="4">
    <source>
        <dbReference type="RuleBase" id="RU362116"/>
    </source>
</evidence>
<reference evidence="8 9" key="1">
    <citation type="submission" date="2021-03" db="EMBL/GenBank/DDBJ databases">
        <title>Genomic Encyclopedia of Type Strains, Phase IV (KMG-IV): sequencing the most valuable type-strain genomes for metagenomic binning, comparative biology and taxonomic classification.</title>
        <authorList>
            <person name="Goeker M."/>
        </authorList>
    </citation>
    <scope>NUCLEOTIDE SEQUENCE [LARGE SCALE GENOMIC DNA]</scope>
    <source>
        <strain evidence="8 9">DSM 1289</strain>
    </source>
</reference>
<comment type="subcellular location">
    <subcellularLocation>
        <location evidence="1 4">Bacterial flagellum basal body</location>
    </subcellularLocation>
</comment>
<dbReference type="PANTHER" id="PTHR30435">
    <property type="entry name" value="FLAGELLAR PROTEIN"/>
    <property type="match status" value="1"/>
</dbReference>
<dbReference type="Pfam" id="PF06429">
    <property type="entry name" value="Flg_bbr_C"/>
    <property type="match status" value="1"/>
</dbReference>
<comment type="similarity">
    <text evidence="2 4">Belongs to the flagella basal body rod proteins family.</text>
</comment>
<name>A0ABS4ECI4_9FIRM</name>
<dbReference type="InterPro" id="IPR020013">
    <property type="entry name" value="Flagellar_FlgE/F/G"/>
</dbReference>
<sequence>MIKAMYSGISGIKANQTKLDVVGNNVANVSTVAFKKSTARTTDSFYQTMIYSSAPTAAMGGTNLGQVGIGTQVSSIVKNMLQGGLQPTGITSDLAIDGEGYFPVVRNGQVLYTRDGSFGEDEQGRLVNSSGFILQGKITPEGGAAADGIIEIPLQSVSPKDGTIQDVVSYTISKDGVITYSLADGQTTDKVYDIPPDTPSGSVGTVATNMRTQQVQIYAFKNPAGLDAQGGNLFSPSANSGDPQIEGASGVIKQGSIEMSNVDLAEEFTEMIVSSRAFQASSKIITTSDEILQDIINLKR</sequence>
<dbReference type="Pfam" id="PF22692">
    <property type="entry name" value="LlgE_F_G_D1"/>
    <property type="match status" value="1"/>
</dbReference>
<dbReference type="Proteomes" id="UP000767291">
    <property type="component" value="Unassembled WGS sequence"/>
</dbReference>
<dbReference type="InterPro" id="IPR037925">
    <property type="entry name" value="FlgE/F/G-like"/>
</dbReference>
<evidence type="ECO:0000259" key="6">
    <source>
        <dbReference type="Pfam" id="PF06429"/>
    </source>
</evidence>
<evidence type="ECO:0000259" key="5">
    <source>
        <dbReference type="Pfam" id="PF00460"/>
    </source>
</evidence>
<organism evidence="8 9">
    <name type="scientific">Metaclostridioides mangenotii</name>
    <dbReference type="NCBI Taxonomy" id="1540"/>
    <lineage>
        <taxon>Bacteria</taxon>
        <taxon>Bacillati</taxon>
        <taxon>Bacillota</taxon>
        <taxon>Clostridia</taxon>
        <taxon>Peptostreptococcales</taxon>
        <taxon>Peptostreptococcaceae</taxon>
        <taxon>Metaclostridioides</taxon>
    </lineage>
</organism>
<keyword evidence="9" id="KW-1185">Reference proteome</keyword>
<dbReference type="PANTHER" id="PTHR30435:SF1">
    <property type="entry name" value="FLAGELLAR HOOK PROTEIN FLGE"/>
    <property type="match status" value="1"/>
</dbReference>